<dbReference type="Pfam" id="PF06995">
    <property type="entry name" value="Phage_P2_GpU"/>
    <property type="match status" value="1"/>
</dbReference>
<proteinExistence type="predicted"/>
<reference evidence="1 2" key="1">
    <citation type="submission" date="2017-03" db="EMBL/GenBank/DDBJ databases">
        <title>Rapid Whole Genome Sequencing of Comamonas kerstersii Causing Continuous ambulatory Peritoneal Dialysis-Associated Peritonitis.</title>
        <authorList>
            <person name="Zheng B."/>
        </authorList>
    </citation>
    <scope>NUCLEOTIDE SEQUENCE [LARGE SCALE GENOMIC DNA]</scope>
    <source>
        <strain evidence="1 2">8943</strain>
    </source>
</reference>
<accession>A0A1V0BI77</accession>
<name>A0A1V0BI77_9BURK</name>
<sequence length="148" mass="16037">MLMALGQFIFGLDSLPYDELTRSNSWRHPSNSRVGARPARQYVGKGEETINLKGWIAPQEIGNYGSIAELRAMGDTGQAFALVSGAGEVFGQFAIESLSETGTLHDRYGNPTRVSFTLQLSRVDDDAGGEQVQVNERGQFVAVAPGEE</sequence>
<evidence type="ECO:0000313" key="2">
    <source>
        <dbReference type="Proteomes" id="UP000242792"/>
    </source>
</evidence>
<protein>
    <submittedName>
        <fullName evidence="1">Oxidoreductase</fullName>
    </submittedName>
</protein>
<dbReference type="OrthoDB" id="1550902at2"/>
<dbReference type="AlphaFoldDB" id="A0A1V0BI77"/>
<dbReference type="EMBL" id="CP020121">
    <property type="protein sequence ID" value="AQZ99603.1"/>
    <property type="molecule type" value="Genomic_DNA"/>
</dbReference>
<evidence type="ECO:0000313" key="1">
    <source>
        <dbReference type="EMBL" id="AQZ99603.1"/>
    </source>
</evidence>
<dbReference type="InterPro" id="IPR009734">
    <property type="entry name" value="Myoviridae_GpU"/>
</dbReference>
<dbReference type="PIRSF" id="PIRSF029208">
    <property type="entry name" value="Phage_tail_GPU"/>
    <property type="match status" value="1"/>
</dbReference>
<organism evidence="1 2">
    <name type="scientific">Comamonas kerstersii</name>
    <dbReference type="NCBI Taxonomy" id="225992"/>
    <lineage>
        <taxon>Bacteria</taxon>
        <taxon>Pseudomonadati</taxon>
        <taxon>Pseudomonadota</taxon>
        <taxon>Betaproteobacteria</taxon>
        <taxon>Burkholderiales</taxon>
        <taxon>Comamonadaceae</taxon>
        <taxon>Comamonas</taxon>
    </lineage>
</organism>
<dbReference type="InterPro" id="IPR016912">
    <property type="entry name" value="Phage_P2_GpU"/>
</dbReference>
<gene>
    <name evidence="1" type="ORF">B5M06_16485</name>
</gene>
<dbReference type="KEGG" id="cke:B5M06_16485"/>
<dbReference type="Proteomes" id="UP000242792">
    <property type="component" value="Chromosome"/>
</dbReference>